<name>A0ABQ7JJ21_9FUNG</name>
<proteinExistence type="predicted"/>
<evidence type="ECO:0000313" key="2">
    <source>
        <dbReference type="Proteomes" id="UP001194696"/>
    </source>
</evidence>
<organism evidence="1 2">
    <name type="scientific">Linnemannia gamsii</name>
    <dbReference type="NCBI Taxonomy" id="64522"/>
    <lineage>
        <taxon>Eukaryota</taxon>
        <taxon>Fungi</taxon>
        <taxon>Fungi incertae sedis</taxon>
        <taxon>Mucoromycota</taxon>
        <taxon>Mortierellomycotina</taxon>
        <taxon>Mortierellomycetes</taxon>
        <taxon>Mortierellales</taxon>
        <taxon>Mortierellaceae</taxon>
        <taxon>Linnemannia</taxon>
    </lineage>
</organism>
<dbReference type="Proteomes" id="UP001194696">
    <property type="component" value="Unassembled WGS sequence"/>
</dbReference>
<accession>A0ABQ7JJ21</accession>
<dbReference type="EMBL" id="JAAAIM010001791">
    <property type="protein sequence ID" value="KAG0275809.1"/>
    <property type="molecule type" value="Genomic_DNA"/>
</dbReference>
<comment type="caution">
    <text evidence="1">The sequence shown here is derived from an EMBL/GenBank/DDBJ whole genome shotgun (WGS) entry which is preliminary data.</text>
</comment>
<evidence type="ECO:0000313" key="1">
    <source>
        <dbReference type="EMBL" id="KAG0275809.1"/>
    </source>
</evidence>
<sequence length="72" mass="8390">MALAAERTIGQLLEQTMIKHQVFSETFTERTTAQHTKFMTSMTENHMTFLQAFATNLQSTLAEQYRQTFDQQ</sequence>
<reference evidence="1 2" key="1">
    <citation type="journal article" date="2020" name="Fungal Divers.">
        <title>Resolving the Mortierellaceae phylogeny through synthesis of multi-gene phylogenetics and phylogenomics.</title>
        <authorList>
            <person name="Vandepol N."/>
            <person name="Liber J."/>
            <person name="Desiro A."/>
            <person name="Na H."/>
            <person name="Kennedy M."/>
            <person name="Barry K."/>
            <person name="Grigoriev I.V."/>
            <person name="Miller A.N."/>
            <person name="O'Donnell K."/>
            <person name="Stajich J.E."/>
            <person name="Bonito G."/>
        </authorList>
    </citation>
    <scope>NUCLEOTIDE SEQUENCE [LARGE SCALE GENOMIC DNA]</scope>
    <source>
        <strain evidence="1 2">AD045</strain>
    </source>
</reference>
<keyword evidence="2" id="KW-1185">Reference proteome</keyword>
<gene>
    <name evidence="1" type="ORF">BGZ96_003613</name>
</gene>
<feature type="non-terminal residue" evidence="1">
    <location>
        <position position="72"/>
    </location>
</feature>
<protein>
    <submittedName>
        <fullName evidence="1">Uncharacterized protein</fullName>
    </submittedName>
</protein>